<feature type="region of interest" description="Disordered" evidence="1">
    <location>
        <begin position="58"/>
        <end position="97"/>
    </location>
</feature>
<dbReference type="InterPro" id="IPR007877">
    <property type="entry name" value="DUF707"/>
</dbReference>
<evidence type="ECO:0000313" key="3">
    <source>
        <dbReference type="Proteomes" id="UP000604825"/>
    </source>
</evidence>
<gene>
    <name evidence="2" type="ORF">NCGR_LOCUS29343</name>
</gene>
<evidence type="ECO:0000256" key="1">
    <source>
        <dbReference type="SAM" id="MobiDB-lite"/>
    </source>
</evidence>
<dbReference type="AlphaFoldDB" id="A0A811PHX8"/>
<reference evidence="2" key="1">
    <citation type="submission" date="2020-10" db="EMBL/GenBank/DDBJ databases">
        <authorList>
            <person name="Han B."/>
            <person name="Lu T."/>
            <person name="Zhao Q."/>
            <person name="Huang X."/>
            <person name="Zhao Y."/>
        </authorList>
    </citation>
    <scope>NUCLEOTIDE SEQUENCE</scope>
</reference>
<protein>
    <recommendedName>
        <fullName evidence="4">Storage protein</fullName>
    </recommendedName>
</protein>
<dbReference type="PANTHER" id="PTHR31210:SF95">
    <property type="entry name" value="STORAGE PROTEIN"/>
    <property type="match status" value="1"/>
</dbReference>
<dbReference type="EMBL" id="CAJGYO010000007">
    <property type="protein sequence ID" value="CAD6244798.1"/>
    <property type="molecule type" value="Genomic_DNA"/>
</dbReference>
<evidence type="ECO:0008006" key="4">
    <source>
        <dbReference type="Google" id="ProtNLM"/>
    </source>
</evidence>
<proteinExistence type="predicted"/>
<name>A0A811PHX8_9POAL</name>
<feature type="compositionally biased region" description="Polar residues" evidence="1">
    <location>
        <begin position="58"/>
        <end position="77"/>
    </location>
</feature>
<dbReference type="PANTHER" id="PTHR31210">
    <property type="entry name" value="OS06G0731900 PROTEIN"/>
    <property type="match status" value="1"/>
</dbReference>
<comment type="caution">
    <text evidence="2">The sequence shown here is derived from an EMBL/GenBank/DDBJ whole genome shotgun (WGS) entry which is preliminary data.</text>
</comment>
<accession>A0A811PHX8</accession>
<evidence type="ECO:0000313" key="2">
    <source>
        <dbReference type="EMBL" id="CAD6244798.1"/>
    </source>
</evidence>
<keyword evidence="3" id="KW-1185">Reference proteome</keyword>
<dbReference type="Proteomes" id="UP000604825">
    <property type="component" value="Unassembled WGS sequence"/>
</dbReference>
<dbReference type="OrthoDB" id="9985979at2759"/>
<organism evidence="2 3">
    <name type="scientific">Miscanthus lutarioriparius</name>
    <dbReference type="NCBI Taxonomy" id="422564"/>
    <lineage>
        <taxon>Eukaryota</taxon>
        <taxon>Viridiplantae</taxon>
        <taxon>Streptophyta</taxon>
        <taxon>Embryophyta</taxon>
        <taxon>Tracheophyta</taxon>
        <taxon>Spermatophyta</taxon>
        <taxon>Magnoliopsida</taxon>
        <taxon>Liliopsida</taxon>
        <taxon>Poales</taxon>
        <taxon>Poaceae</taxon>
        <taxon>PACMAD clade</taxon>
        <taxon>Panicoideae</taxon>
        <taxon>Andropogonodae</taxon>
        <taxon>Andropogoneae</taxon>
        <taxon>Saccharinae</taxon>
        <taxon>Miscanthus</taxon>
    </lineage>
</organism>
<dbReference type="Pfam" id="PF05212">
    <property type="entry name" value="DUF707"/>
    <property type="match status" value="1"/>
</dbReference>
<sequence length="388" mass="43483">MKSNPILTVLSAAAIGFLIGISFPVQITPKVFPLFSLGDGNCTVSGSNKLARFSAPFGNSTSNSAEGTPLLQSNATSDSEKIVPAAKSKPKGAERLPPNIVVRESDLHLRRLWGHPREDTPTRKYLVVLTVGYSDKVNVNAMVHKFSDDFDVMLFHYDGRTTEWDEFEWSKQAIHVSARKQAKWWYAKRFMHPSIVAPYEYVFLWDQDLGVETFDAEEYIKIVKKHGLEISQPGLDIIRGVKNYDINVRRNDTEIHTSTSAGKCSTDVHQRPCSGFVEVMAPVFTREAWTCVWHMIQNDLVHGWGLDWNFWRCVDEPEQQIGVVDAQYVAHHEGFTLGNKGNDTVDGSRRKVRLRASAEFGMLKARLHNADRAQAAALLAQSNAAPPS</sequence>